<dbReference type="NCBIfam" id="NF047744">
    <property type="entry name" value="CG0192_rel"/>
    <property type="match status" value="1"/>
</dbReference>
<dbReference type="EMBL" id="VIGH01000001">
    <property type="protein sequence ID" value="TQF74710.1"/>
    <property type="molecule type" value="Genomic_DNA"/>
</dbReference>
<comment type="caution">
    <text evidence="6">The sequence shown here is derived from an EMBL/GenBank/DDBJ whole genome shotgun (WGS) entry which is preliminary data.</text>
</comment>
<name>A0A541BQW0_9NOCA</name>
<feature type="domain" description="Maltokinase N-terminal cap" evidence="5">
    <location>
        <begin position="20"/>
        <end position="103"/>
    </location>
</feature>
<dbReference type="OrthoDB" id="3787729at2"/>
<keyword evidence="3" id="KW-0418">Kinase</keyword>
<evidence type="ECO:0000256" key="1">
    <source>
        <dbReference type="ARBA" id="ARBA00022679"/>
    </source>
</evidence>
<dbReference type="Proteomes" id="UP000316256">
    <property type="component" value="Unassembled WGS sequence"/>
</dbReference>
<protein>
    <recommendedName>
        <fullName evidence="5">Maltokinase N-terminal cap domain-containing protein</fullName>
    </recommendedName>
</protein>
<organism evidence="6 7">
    <name type="scientific">Rhodococcus spelaei</name>
    <dbReference type="NCBI Taxonomy" id="2546320"/>
    <lineage>
        <taxon>Bacteria</taxon>
        <taxon>Bacillati</taxon>
        <taxon>Actinomycetota</taxon>
        <taxon>Actinomycetes</taxon>
        <taxon>Mycobacteriales</taxon>
        <taxon>Nocardiaceae</taxon>
        <taxon>Rhodococcus</taxon>
    </lineage>
</organism>
<evidence type="ECO:0000313" key="6">
    <source>
        <dbReference type="EMBL" id="TQF74710.1"/>
    </source>
</evidence>
<evidence type="ECO:0000256" key="2">
    <source>
        <dbReference type="ARBA" id="ARBA00022741"/>
    </source>
</evidence>
<evidence type="ECO:0000256" key="4">
    <source>
        <dbReference type="ARBA" id="ARBA00022840"/>
    </source>
</evidence>
<dbReference type="Pfam" id="PF18085">
    <property type="entry name" value="Mak_N_cap"/>
    <property type="match status" value="1"/>
</dbReference>
<keyword evidence="7" id="KW-1185">Reference proteome</keyword>
<evidence type="ECO:0000259" key="5">
    <source>
        <dbReference type="Pfam" id="PF18085"/>
    </source>
</evidence>
<dbReference type="InterPro" id="IPR040999">
    <property type="entry name" value="Mak_N_cap"/>
</dbReference>
<keyword evidence="1" id="KW-0808">Transferase</keyword>
<dbReference type="RefSeq" id="WP_142094794.1">
    <property type="nucleotide sequence ID" value="NZ_VIGH01000001.1"/>
</dbReference>
<dbReference type="AlphaFoldDB" id="A0A541BQW0"/>
<proteinExistence type="predicted"/>
<reference evidence="6 7" key="1">
    <citation type="submission" date="2019-06" db="EMBL/GenBank/DDBJ databases">
        <title>Rhodococcus spaelei sp. nov., isolated from a cave.</title>
        <authorList>
            <person name="Lee S.D."/>
        </authorList>
    </citation>
    <scope>NUCLEOTIDE SEQUENCE [LARGE SCALE GENOMIC DNA]</scope>
    <source>
        <strain evidence="6 7">C9-5</strain>
    </source>
</reference>
<keyword evidence="2" id="KW-0547">Nucleotide-binding</keyword>
<evidence type="ECO:0000313" key="7">
    <source>
        <dbReference type="Proteomes" id="UP000316256"/>
    </source>
</evidence>
<sequence length="211" mass="22164">MALIHRAQLVPSKIEMLRHWVPDQPWTLDVDTAALHVLGAYRFDDPDGEVGVETHVLGADDGRVLQVPVTYRGAPLAGAESALITTMEHSVLGTRWVYDACADPVYATALLTAILTGAAQAELEYANPADAEGREVTTRVRGSGTPGTAVPVLSAVGVTNGRSTTTVRSGGVEVEVVRVIDAGPPPGEAPVLVGTWPGREESALLGTARLR</sequence>
<keyword evidence="4" id="KW-0067">ATP-binding</keyword>
<dbReference type="GO" id="GO:0005524">
    <property type="term" value="F:ATP binding"/>
    <property type="evidence" value="ECO:0007669"/>
    <property type="project" value="UniProtKB-KW"/>
</dbReference>
<dbReference type="GO" id="GO:0016301">
    <property type="term" value="F:kinase activity"/>
    <property type="evidence" value="ECO:0007669"/>
    <property type="project" value="UniProtKB-KW"/>
</dbReference>
<accession>A0A541BQW0</accession>
<evidence type="ECO:0000256" key="3">
    <source>
        <dbReference type="ARBA" id="ARBA00022777"/>
    </source>
</evidence>
<gene>
    <name evidence="6" type="ORF">FK531_01005</name>
</gene>